<keyword evidence="6" id="KW-0413">Isomerase</keyword>
<evidence type="ECO:0000256" key="1">
    <source>
        <dbReference type="ARBA" id="ARBA00022490"/>
    </source>
</evidence>
<keyword evidence="4 5" id="KW-0671">Queuosine biosynthesis</keyword>
<evidence type="ECO:0000313" key="6">
    <source>
        <dbReference type="EMBL" id="MBB6431724.1"/>
    </source>
</evidence>
<dbReference type="PANTHER" id="PTHR30307">
    <property type="entry name" value="S-ADENOSYLMETHIONINE:TRNA RIBOSYLTRANSFERASE-ISOMERASE"/>
    <property type="match status" value="1"/>
</dbReference>
<dbReference type="Gene3D" id="3.40.1780.10">
    <property type="entry name" value="QueA-like"/>
    <property type="match status" value="1"/>
</dbReference>
<dbReference type="GO" id="GO:0005737">
    <property type="term" value="C:cytoplasm"/>
    <property type="evidence" value="ECO:0007669"/>
    <property type="project" value="UniProtKB-SubCell"/>
</dbReference>
<proteinExistence type="inferred from homology"/>
<dbReference type="NCBIfam" id="TIGR00113">
    <property type="entry name" value="queA"/>
    <property type="match status" value="1"/>
</dbReference>
<sequence>MRTSELDFDLPPERIATTAAEPRDSARLMAIHRDSGKVEHRRVRDLPKLGVFQPGDLMVVNQTRVLRAYLTGTRDATGGKVSGLFVCAHDETTWEVMLESKGKLQPGEAIDLHPVPRKGDETVAQLTLTESLGRGAWRVQVSSDQTTDPPTLLERVGSTPLPPYIRKARKAREQPEFTGNDFERYNTVFSDTQQAGSVAAPTAGLHFTPELLASLDAMGVHRAAVTLHVGLGTFLPVHTESLEDHPIHREWIDVAGETLDALRAVRERGRDILAVGTTSVRTLESLPDSFEGVNQHTGETELFITPDRVADGSFTYRYTDRLLTNFHLPQSTLLALVAALPGVGVDRLLGWYREAIREEYRFYSFGDAMLIL</sequence>
<dbReference type="InterPro" id="IPR036100">
    <property type="entry name" value="QueA_sf"/>
</dbReference>
<dbReference type="UniPathway" id="UPA00392"/>
<comment type="similarity">
    <text evidence="5">Belongs to the QueA family.</text>
</comment>
<dbReference type="InterPro" id="IPR042119">
    <property type="entry name" value="QueA_dom2"/>
</dbReference>
<comment type="function">
    <text evidence="5">Transfers and isomerizes the ribose moiety from AdoMet to the 7-aminomethyl group of 7-deazaguanine (preQ1-tRNA) to give epoxyqueuosine (oQ-tRNA).</text>
</comment>
<dbReference type="GO" id="GO:0008616">
    <property type="term" value="P:tRNA queuosine(34) biosynthetic process"/>
    <property type="evidence" value="ECO:0007669"/>
    <property type="project" value="UniProtKB-UniRule"/>
</dbReference>
<dbReference type="PANTHER" id="PTHR30307:SF0">
    <property type="entry name" value="S-ADENOSYLMETHIONINE:TRNA RIBOSYLTRANSFERASE-ISOMERASE"/>
    <property type="match status" value="1"/>
</dbReference>
<dbReference type="InterPro" id="IPR003699">
    <property type="entry name" value="QueA"/>
</dbReference>
<comment type="catalytic activity">
    <reaction evidence="5">
        <text>7-aminomethyl-7-carbaguanosine(34) in tRNA + S-adenosyl-L-methionine = epoxyqueuosine(34) in tRNA + adenine + L-methionine + 2 H(+)</text>
        <dbReference type="Rhea" id="RHEA:32155"/>
        <dbReference type="Rhea" id="RHEA-COMP:10342"/>
        <dbReference type="Rhea" id="RHEA-COMP:18582"/>
        <dbReference type="ChEBI" id="CHEBI:15378"/>
        <dbReference type="ChEBI" id="CHEBI:16708"/>
        <dbReference type="ChEBI" id="CHEBI:57844"/>
        <dbReference type="ChEBI" id="CHEBI:59789"/>
        <dbReference type="ChEBI" id="CHEBI:82833"/>
        <dbReference type="ChEBI" id="CHEBI:194443"/>
        <dbReference type="EC" id="2.4.99.17"/>
    </reaction>
</comment>
<dbReference type="GO" id="GO:0051075">
    <property type="term" value="F:S-adenosylmethionine:tRNA ribosyltransferase-isomerase activity"/>
    <property type="evidence" value="ECO:0007669"/>
    <property type="project" value="UniProtKB-EC"/>
</dbReference>
<evidence type="ECO:0000313" key="7">
    <source>
        <dbReference type="Proteomes" id="UP000541810"/>
    </source>
</evidence>
<dbReference type="Gene3D" id="2.40.10.240">
    <property type="entry name" value="QueA-like"/>
    <property type="match status" value="1"/>
</dbReference>
<evidence type="ECO:0000256" key="2">
    <source>
        <dbReference type="ARBA" id="ARBA00022679"/>
    </source>
</evidence>
<accession>A0A7X0HC65</accession>
<keyword evidence="3 5" id="KW-0949">S-adenosyl-L-methionine</keyword>
<comment type="caution">
    <text evidence="6">The sequence shown here is derived from an EMBL/GenBank/DDBJ whole genome shotgun (WGS) entry which is preliminary data.</text>
</comment>
<comment type="subcellular location">
    <subcellularLocation>
        <location evidence="5">Cytoplasm</location>
    </subcellularLocation>
</comment>
<dbReference type="NCBIfam" id="NF001140">
    <property type="entry name" value="PRK00147.1"/>
    <property type="match status" value="1"/>
</dbReference>
<dbReference type="HAMAP" id="MF_00113">
    <property type="entry name" value="QueA"/>
    <property type="match status" value="1"/>
</dbReference>
<name>A0A7X0HC65_9BACT</name>
<dbReference type="EMBL" id="JACHGY010000002">
    <property type="protein sequence ID" value="MBB6431724.1"/>
    <property type="molecule type" value="Genomic_DNA"/>
</dbReference>
<dbReference type="SUPFAM" id="SSF111337">
    <property type="entry name" value="QueA-like"/>
    <property type="match status" value="1"/>
</dbReference>
<keyword evidence="1 5" id="KW-0963">Cytoplasm</keyword>
<dbReference type="Pfam" id="PF02547">
    <property type="entry name" value="Queuosine_synth"/>
    <property type="match status" value="1"/>
</dbReference>
<dbReference type="RefSeq" id="WP_184679314.1">
    <property type="nucleotide sequence ID" value="NZ_JACHGY010000002.1"/>
</dbReference>
<organism evidence="6 7">
    <name type="scientific">Algisphaera agarilytica</name>
    <dbReference type="NCBI Taxonomy" id="1385975"/>
    <lineage>
        <taxon>Bacteria</taxon>
        <taxon>Pseudomonadati</taxon>
        <taxon>Planctomycetota</taxon>
        <taxon>Phycisphaerae</taxon>
        <taxon>Phycisphaerales</taxon>
        <taxon>Phycisphaeraceae</taxon>
        <taxon>Algisphaera</taxon>
    </lineage>
</organism>
<comment type="pathway">
    <text evidence="5">tRNA modification; tRNA-queuosine biosynthesis.</text>
</comment>
<evidence type="ECO:0000256" key="5">
    <source>
        <dbReference type="HAMAP-Rule" id="MF_00113"/>
    </source>
</evidence>
<dbReference type="InterPro" id="IPR042118">
    <property type="entry name" value="QueA_dom1"/>
</dbReference>
<keyword evidence="2 5" id="KW-0808">Transferase</keyword>
<evidence type="ECO:0000256" key="3">
    <source>
        <dbReference type="ARBA" id="ARBA00022691"/>
    </source>
</evidence>
<keyword evidence="7" id="KW-1185">Reference proteome</keyword>
<gene>
    <name evidence="5" type="primary">queA</name>
    <name evidence="6" type="ORF">HNQ40_003607</name>
</gene>
<dbReference type="Proteomes" id="UP000541810">
    <property type="component" value="Unassembled WGS sequence"/>
</dbReference>
<reference evidence="6 7" key="1">
    <citation type="submission" date="2020-08" db="EMBL/GenBank/DDBJ databases">
        <title>Genomic Encyclopedia of Type Strains, Phase IV (KMG-IV): sequencing the most valuable type-strain genomes for metagenomic binning, comparative biology and taxonomic classification.</title>
        <authorList>
            <person name="Goeker M."/>
        </authorList>
    </citation>
    <scope>NUCLEOTIDE SEQUENCE [LARGE SCALE GENOMIC DNA]</scope>
    <source>
        <strain evidence="6 7">DSM 103725</strain>
    </source>
</reference>
<dbReference type="EC" id="2.4.99.17" evidence="5"/>
<comment type="subunit">
    <text evidence="5">Monomer.</text>
</comment>
<protein>
    <recommendedName>
        <fullName evidence="5">S-adenosylmethionine:tRNA ribosyltransferase-isomerase</fullName>
        <ecNumber evidence="5">2.4.99.17</ecNumber>
    </recommendedName>
    <alternativeName>
        <fullName evidence="5">Queuosine biosynthesis protein QueA</fullName>
    </alternativeName>
</protein>
<evidence type="ECO:0000256" key="4">
    <source>
        <dbReference type="ARBA" id="ARBA00022785"/>
    </source>
</evidence>
<keyword evidence="6" id="KW-0328">Glycosyltransferase</keyword>
<dbReference type="AlphaFoldDB" id="A0A7X0HC65"/>